<proteinExistence type="predicted"/>
<organism evidence="1 2">
    <name type="scientific">Marinithermofilum abyssi</name>
    <dbReference type="NCBI Taxonomy" id="1571185"/>
    <lineage>
        <taxon>Bacteria</taxon>
        <taxon>Bacillati</taxon>
        <taxon>Bacillota</taxon>
        <taxon>Bacilli</taxon>
        <taxon>Bacillales</taxon>
        <taxon>Thermoactinomycetaceae</taxon>
        <taxon>Marinithermofilum</taxon>
    </lineage>
</organism>
<keyword evidence="2" id="KW-1185">Reference proteome</keyword>
<gene>
    <name evidence="1" type="ORF">GCM10011571_20420</name>
</gene>
<comment type="caution">
    <text evidence="1">The sequence shown here is derived from an EMBL/GenBank/DDBJ whole genome shotgun (WGS) entry which is preliminary data.</text>
</comment>
<dbReference type="AlphaFoldDB" id="A0A8J2YE68"/>
<reference evidence="1" key="2">
    <citation type="submission" date="2020-09" db="EMBL/GenBank/DDBJ databases">
        <authorList>
            <person name="Sun Q."/>
            <person name="Zhou Y."/>
        </authorList>
    </citation>
    <scope>NUCLEOTIDE SEQUENCE</scope>
    <source>
        <strain evidence="1">CGMCC 1.15179</strain>
    </source>
</reference>
<reference evidence="1" key="1">
    <citation type="journal article" date="2014" name="Int. J. Syst. Evol. Microbiol.">
        <title>Complete genome sequence of Corynebacterium casei LMG S-19264T (=DSM 44701T), isolated from a smear-ripened cheese.</title>
        <authorList>
            <consortium name="US DOE Joint Genome Institute (JGI-PGF)"/>
            <person name="Walter F."/>
            <person name="Albersmeier A."/>
            <person name="Kalinowski J."/>
            <person name="Ruckert C."/>
        </authorList>
    </citation>
    <scope>NUCLEOTIDE SEQUENCE</scope>
    <source>
        <strain evidence="1">CGMCC 1.15179</strain>
    </source>
</reference>
<dbReference type="EMBL" id="BMHQ01000006">
    <property type="protein sequence ID" value="GGE18462.1"/>
    <property type="molecule type" value="Genomic_DNA"/>
</dbReference>
<protein>
    <submittedName>
        <fullName evidence="1">Uncharacterized protein</fullName>
    </submittedName>
</protein>
<accession>A0A8J2YE68</accession>
<name>A0A8J2YE68_9BACL</name>
<evidence type="ECO:0000313" key="1">
    <source>
        <dbReference type="EMBL" id="GGE18462.1"/>
    </source>
</evidence>
<sequence>MKFRRGPATVFGSDLQNATVFQNGKVQGAMTISTETCLFAQIDPYFHASVGDAFFILWRRWIES</sequence>
<dbReference type="Proteomes" id="UP000625210">
    <property type="component" value="Unassembled WGS sequence"/>
</dbReference>
<evidence type="ECO:0000313" key="2">
    <source>
        <dbReference type="Proteomes" id="UP000625210"/>
    </source>
</evidence>